<feature type="chain" id="PRO_5043000043" evidence="2">
    <location>
        <begin position="20"/>
        <end position="232"/>
    </location>
</feature>
<gene>
    <name evidence="3" type="ORF">RN001_010434</name>
</gene>
<keyword evidence="2" id="KW-0732">Signal</keyword>
<evidence type="ECO:0000256" key="1">
    <source>
        <dbReference type="SAM" id="Phobius"/>
    </source>
</evidence>
<evidence type="ECO:0000313" key="3">
    <source>
        <dbReference type="EMBL" id="KAK4877928.1"/>
    </source>
</evidence>
<keyword evidence="4" id="KW-1185">Reference proteome</keyword>
<proteinExistence type="predicted"/>
<accession>A0AAN7P7W6</accession>
<dbReference type="Proteomes" id="UP001353858">
    <property type="component" value="Unassembled WGS sequence"/>
</dbReference>
<evidence type="ECO:0000256" key="2">
    <source>
        <dbReference type="SAM" id="SignalP"/>
    </source>
</evidence>
<feature type="signal peptide" evidence="2">
    <location>
        <begin position="1"/>
        <end position="19"/>
    </location>
</feature>
<evidence type="ECO:0000313" key="4">
    <source>
        <dbReference type="Proteomes" id="UP001353858"/>
    </source>
</evidence>
<comment type="caution">
    <text evidence="3">The sequence shown here is derived from an EMBL/GenBank/DDBJ whole genome shotgun (WGS) entry which is preliminary data.</text>
</comment>
<name>A0AAN7P7W6_9COLE</name>
<keyword evidence="1" id="KW-0812">Transmembrane</keyword>
<sequence length="232" mass="26513">MKLLYIGLITCVLQAFTEGNVRYVQIRNDSSPTIRVEPGNKLVFKCFVNCTKHNDEYSIRCQSRSPSFEELLKMQTELMQRLNPNWHVLDEFLSTPGSLVDDNWVREEQETKYIDESIPAKKPVQRIVIIVIIILVFIGFLGIIFYCARLAVKKRLDATRGEQTDSRELRSLNVEPIVRRPIETHITPYPPASYIQPAPTSEPTPPPTYEEAVFNVPTAPSDRIVTPSAPRL</sequence>
<keyword evidence="1" id="KW-1133">Transmembrane helix</keyword>
<dbReference type="EMBL" id="JARPUR010000004">
    <property type="protein sequence ID" value="KAK4877928.1"/>
    <property type="molecule type" value="Genomic_DNA"/>
</dbReference>
<dbReference type="AlphaFoldDB" id="A0AAN7P7W6"/>
<keyword evidence="1" id="KW-0472">Membrane</keyword>
<protein>
    <submittedName>
        <fullName evidence="3">Uncharacterized protein</fullName>
    </submittedName>
</protein>
<reference evidence="4" key="1">
    <citation type="submission" date="2023-01" db="EMBL/GenBank/DDBJ databases">
        <title>Key to firefly adult light organ development and bioluminescence: homeobox transcription factors regulate luciferase expression and transportation to peroxisome.</title>
        <authorList>
            <person name="Fu X."/>
        </authorList>
    </citation>
    <scope>NUCLEOTIDE SEQUENCE [LARGE SCALE GENOMIC DNA]</scope>
</reference>
<feature type="transmembrane region" description="Helical" evidence="1">
    <location>
        <begin position="127"/>
        <end position="148"/>
    </location>
</feature>
<organism evidence="3 4">
    <name type="scientific">Aquatica leii</name>
    <dbReference type="NCBI Taxonomy" id="1421715"/>
    <lineage>
        <taxon>Eukaryota</taxon>
        <taxon>Metazoa</taxon>
        <taxon>Ecdysozoa</taxon>
        <taxon>Arthropoda</taxon>
        <taxon>Hexapoda</taxon>
        <taxon>Insecta</taxon>
        <taxon>Pterygota</taxon>
        <taxon>Neoptera</taxon>
        <taxon>Endopterygota</taxon>
        <taxon>Coleoptera</taxon>
        <taxon>Polyphaga</taxon>
        <taxon>Elateriformia</taxon>
        <taxon>Elateroidea</taxon>
        <taxon>Lampyridae</taxon>
        <taxon>Luciolinae</taxon>
        <taxon>Aquatica</taxon>
    </lineage>
</organism>